<proteinExistence type="predicted"/>
<accession>A0AAE0VPQ6</accession>
<name>A0AAE0VPQ6_9BIVA</name>
<dbReference type="EMBL" id="JAEAOA010000425">
    <property type="protein sequence ID" value="KAK3584505.1"/>
    <property type="molecule type" value="Genomic_DNA"/>
</dbReference>
<reference evidence="2" key="2">
    <citation type="journal article" date="2021" name="Genome Biol. Evol.">
        <title>Developing a high-quality reference genome for a parasitic bivalve with doubly uniparental inheritance (Bivalvia: Unionida).</title>
        <authorList>
            <person name="Smith C.H."/>
        </authorList>
    </citation>
    <scope>NUCLEOTIDE SEQUENCE</scope>
    <source>
        <strain evidence="2">CHS0354</strain>
        <tissue evidence="2">Mantle</tissue>
    </source>
</reference>
<dbReference type="GO" id="GO:0004672">
    <property type="term" value="F:protein kinase activity"/>
    <property type="evidence" value="ECO:0007669"/>
    <property type="project" value="InterPro"/>
</dbReference>
<gene>
    <name evidence="2" type="ORF">CHS0354_006039</name>
</gene>
<evidence type="ECO:0000313" key="2">
    <source>
        <dbReference type="EMBL" id="KAK3584505.1"/>
    </source>
</evidence>
<feature type="domain" description="Protein kinase" evidence="1">
    <location>
        <begin position="1"/>
        <end position="150"/>
    </location>
</feature>
<dbReference type="InterPro" id="IPR011009">
    <property type="entry name" value="Kinase-like_dom_sf"/>
</dbReference>
<comment type="caution">
    <text evidence="2">The sequence shown here is derived from an EMBL/GenBank/DDBJ whole genome shotgun (WGS) entry which is preliminary data.</text>
</comment>
<evidence type="ECO:0000259" key="1">
    <source>
        <dbReference type="PROSITE" id="PS50011"/>
    </source>
</evidence>
<evidence type="ECO:0000313" key="3">
    <source>
        <dbReference type="Proteomes" id="UP001195483"/>
    </source>
</evidence>
<dbReference type="AlphaFoldDB" id="A0AAE0VPQ6"/>
<organism evidence="2 3">
    <name type="scientific">Potamilus streckersoni</name>
    <dbReference type="NCBI Taxonomy" id="2493646"/>
    <lineage>
        <taxon>Eukaryota</taxon>
        <taxon>Metazoa</taxon>
        <taxon>Spiralia</taxon>
        <taxon>Lophotrochozoa</taxon>
        <taxon>Mollusca</taxon>
        <taxon>Bivalvia</taxon>
        <taxon>Autobranchia</taxon>
        <taxon>Heteroconchia</taxon>
        <taxon>Palaeoheterodonta</taxon>
        <taxon>Unionida</taxon>
        <taxon>Unionoidea</taxon>
        <taxon>Unionidae</taxon>
        <taxon>Ambleminae</taxon>
        <taxon>Lampsilini</taxon>
        <taxon>Potamilus</taxon>
    </lineage>
</organism>
<dbReference type="PROSITE" id="PS50011">
    <property type="entry name" value="PROTEIN_KINASE_DOM"/>
    <property type="match status" value="1"/>
</dbReference>
<dbReference type="SUPFAM" id="SSF56112">
    <property type="entry name" value="Protein kinase-like (PK-like)"/>
    <property type="match status" value="1"/>
</dbReference>
<sequence length="150" mass="16986">MYSGALLPARTDTTTFSNRSAKSQGPYGPKRPPRASLWLFMFSHMHVLEPTAPNPLHCVLIVTFQGLQAFFRVFCGRIRFGALNCLVTRTSLLLIYTCLSRKIVDENAARYITIRLIEAVQYLHSKGFYHGNIHPNNIYINDKGQSVLVI</sequence>
<reference evidence="2" key="1">
    <citation type="journal article" date="2021" name="Genome Biol. Evol.">
        <title>A High-Quality Reference Genome for a Parasitic Bivalve with Doubly Uniparental Inheritance (Bivalvia: Unionida).</title>
        <authorList>
            <person name="Smith C.H."/>
        </authorList>
    </citation>
    <scope>NUCLEOTIDE SEQUENCE</scope>
    <source>
        <strain evidence="2">CHS0354</strain>
    </source>
</reference>
<dbReference type="Proteomes" id="UP001195483">
    <property type="component" value="Unassembled WGS sequence"/>
</dbReference>
<protein>
    <recommendedName>
        <fullName evidence="1">Protein kinase domain-containing protein</fullName>
    </recommendedName>
</protein>
<dbReference type="Gene3D" id="1.10.510.10">
    <property type="entry name" value="Transferase(Phosphotransferase) domain 1"/>
    <property type="match status" value="1"/>
</dbReference>
<dbReference type="GO" id="GO:0005524">
    <property type="term" value="F:ATP binding"/>
    <property type="evidence" value="ECO:0007669"/>
    <property type="project" value="InterPro"/>
</dbReference>
<reference evidence="2" key="3">
    <citation type="submission" date="2023-05" db="EMBL/GenBank/DDBJ databases">
        <authorList>
            <person name="Smith C.H."/>
        </authorList>
    </citation>
    <scope>NUCLEOTIDE SEQUENCE</scope>
    <source>
        <strain evidence="2">CHS0354</strain>
        <tissue evidence="2">Mantle</tissue>
    </source>
</reference>
<dbReference type="InterPro" id="IPR000719">
    <property type="entry name" value="Prot_kinase_dom"/>
</dbReference>
<keyword evidence="3" id="KW-1185">Reference proteome</keyword>